<dbReference type="HOGENOM" id="CLU_211608_0_0_6"/>
<keyword evidence="2" id="KW-1185">Reference proteome</keyword>
<dbReference type="eggNOG" id="ENOG5033MTP">
    <property type="taxonomic scope" value="Bacteria"/>
</dbReference>
<protein>
    <submittedName>
        <fullName evidence="1">Uncharacterized protein</fullName>
    </submittedName>
</protein>
<dbReference type="EMBL" id="CP004345">
    <property type="protein sequence ID" value="AGG31970.1"/>
    <property type="molecule type" value="Genomic_DNA"/>
</dbReference>
<dbReference type="KEGG" id="mmk:MU9_2925"/>
<proteinExistence type="predicted"/>
<dbReference type="RefSeq" id="WP_004904149.1">
    <property type="nucleotide sequence ID" value="NC_020418.1"/>
</dbReference>
<organism evidence="1 2">
    <name type="scientific">Morganella morganii subsp. morganii KT</name>
    <dbReference type="NCBI Taxonomy" id="1124991"/>
    <lineage>
        <taxon>Bacteria</taxon>
        <taxon>Pseudomonadati</taxon>
        <taxon>Pseudomonadota</taxon>
        <taxon>Gammaproteobacteria</taxon>
        <taxon>Enterobacterales</taxon>
        <taxon>Morganellaceae</taxon>
        <taxon>Morganella</taxon>
    </lineage>
</organism>
<dbReference type="AlphaFoldDB" id="J7TAQ3"/>
<evidence type="ECO:0000313" key="2">
    <source>
        <dbReference type="Proteomes" id="UP000011834"/>
    </source>
</evidence>
<gene>
    <name evidence="1" type="ORF">MU9_2925</name>
</gene>
<name>J7TAQ3_MORMO</name>
<reference evidence="1 2" key="1">
    <citation type="journal article" date="2012" name="BMC Genomics">
        <title>Whole-genome sequencing and identification of Morganella morganii KT pathogenicity-related genes.</title>
        <authorList>
            <person name="Chen Y.T."/>
            <person name="Peng H.L."/>
            <person name="Shia W.C."/>
            <person name="Hsu F.R."/>
            <person name="Ken C.F."/>
            <person name="Tsao Y.M."/>
            <person name="Chen C.H."/>
            <person name="Liu C.E."/>
            <person name="Hsieh M.F."/>
            <person name="Chen H.C."/>
            <person name="Tang C.Y."/>
            <person name="Ku T.H."/>
        </authorList>
    </citation>
    <scope>NUCLEOTIDE SEQUENCE [LARGE SCALE GENOMIC DNA]</scope>
    <source>
        <strain evidence="1 2">KT</strain>
    </source>
</reference>
<evidence type="ECO:0000313" key="1">
    <source>
        <dbReference type="EMBL" id="AGG31970.1"/>
    </source>
</evidence>
<sequence length="56" mass="6578">MKQRFNYSAVHKNIMREREARAVTEQGAKALRAAFDDAKLRLEHRQEITGGKRHEQ</sequence>
<dbReference type="Proteomes" id="UP000011834">
    <property type="component" value="Chromosome"/>
</dbReference>
<accession>J7TAQ3</accession>